<reference evidence="1 2" key="1">
    <citation type="journal article" date="2018" name="Front. Plant Sci.">
        <title>Red Clover (Trifolium pratense) and Zigzag Clover (T. medium) - A Picture of Genomic Similarities and Differences.</title>
        <authorList>
            <person name="Dluhosova J."/>
            <person name="Istvanek J."/>
            <person name="Nedelnik J."/>
            <person name="Repkova J."/>
        </authorList>
    </citation>
    <scope>NUCLEOTIDE SEQUENCE [LARGE SCALE GENOMIC DNA]</scope>
    <source>
        <strain evidence="2">cv. 10/8</strain>
        <tissue evidence="1">Leaf</tissue>
    </source>
</reference>
<keyword evidence="2" id="KW-1185">Reference proteome</keyword>
<dbReference type="Proteomes" id="UP000265520">
    <property type="component" value="Unassembled WGS sequence"/>
</dbReference>
<dbReference type="EMBL" id="LXQA011136983">
    <property type="protein sequence ID" value="MCI86309.1"/>
    <property type="molecule type" value="Genomic_DNA"/>
</dbReference>
<protein>
    <submittedName>
        <fullName evidence="1">Uncharacterized protein</fullName>
    </submittedName>
</protein>
<proteinExistence type="predicted"/>
<sequence length="48" mass="5061">MLVFTAFAFSSGDSMKLCQLEECISTGIMASAPYTILNGVSPVVECVV</sequence>
<evidence type="ECO:0000313" key="1">
    <source>
        <dbReference type="EMBL" id="MCI86309.1"/>
    </source>
</evidence>
<name>A0A392VG58_9FABA</name>
<organism evidence="1 2">
    <name type="scientific">Trifolium medium</name>
    <dbReference type="NCBI Taxonomy" id="97028"/>
    <lineage>
        <taxon>Eukaryota</taxon>
        <taxon>Viridiplantae</taxon>
        <taxon>Streptophyta</taxon>
        <taxon>Embryophyta</taxon>
        <taxon>Tracheophyta</taxon>
        <taxon>Spermatophyta</taxon>
        <taxon>Magnoliopsida</taxon>
        <taxon>eudicotyledons</taxon>
        <taxon>Gunneridae</taxon>
        <taxon>Pentapetalae</taxon>
        <taxon>rosids</taxon>
        <taxon>fabids</taxon>
        <taxon>Fabales</taxon>
        <taxon>Fabaceae</taxon>
        <taxon>Papilionoideae</taxon>
        <taxon>50 kb inversion clade</taxon>
        <taxon>NPAAA clade</taxon>
        <taxon>Hologalegina</taxon>
        <taxon>IRL clade</taxon>
        <taxon>Trifolieae</taxon>
        <taxon>Trifolium</taxon>
    </lineage>
</organism>
<evidence type="ECO:0000313" key="2">
    <source>
        <dbReference type="Proteomes" id="UP000265520"/>
    </source>
</evidence>
<accession>A0A392VG58</accession>
<feature type="non-terminal residue" evidence="1">
    <location>
        <position position="48"/>
    </location>
</feature>
<dbReference type="AlphaFoldDB" id="A0A392VG58"/>
<comment type="caution">
    <text evidence="1">The sequence shown here is derived from an EMBL/GenBank/DDBJ whole genome shotgun (WGS) entry which is preliminary data.</text>
</comment>